<keyword evidence="4" id="KW-1185">Reference proteome</keyword>
<evidence type="ECO:0000313" key="1">
    <source>
        <dbReference type="EMBL" id="MBV6321462.1"/>
    </source>
</evidence>
<proteinExistence type="predicted"/>
<dbReference type="EMBL" id="JALJZU010000003">
    <property type="protein sequence ID" value="MCP2008281.1"/>
    <property type="molecule type" value="Genomic_DNA"/>
</dbReference>
<evidence type="ECO:0000313" key="3">
    <source>
        <dbReference type="Proteomes" id="UP001155901"/>
    </source>
</evidence>
<sequence length="49" mass="5445">MLILIHGLYALLAAKARTWLSQPGTARLLSRLGALMFLAFDLTLLTLQF</sequence>
<dbReference type="EMBL" id="JAHTGR010000005">
    <property type="protein sequence ID" value="MBV6321462.1"/>
    <property type="molecule type" value="Genomic_DNA"/>
</dbReference>
<name>A0AA41L4V9_9BURK</name>
<dbReference type="Proteomes" id="UP001155901">
    <property type="component" value="Unassembled WGS sequence"/>
</dbReference>
<organism evidence="1 3">
    <name type="scientific">Duganella violaceipulchra</name>
    <dbReference type="NCBI Taxonomy" id="2849652"/>
    <lineage>
        <taxon>Bacteria</taxon>
        <taxon>Pseudomonadati</taxon>
        <taxon>Pseudomonadota</taxon>
        <taxon>Betaproteobacteria</taxon>
        <taxon>Burkholderiales</taxon>
        <taxon>Oxalobacteraceae</taxon>
        <taxon>Telluria group</taxon>
        <taxon>Duganella</taxon>
    </lineage>
</organism>
<protein>
    <submittedName>
        <fullName evidence="2">Threonine/homoserine/homoserine lactone efflux protein</fullName>
    </submittedName>
</protein>
<accession>A0AA41L4V9</accession>
<evidence type="ECO:0000313" key="2">
    <source>
        <dbReference type="EMBL" id="MCP2008281.1"/>
    </source>
</evidence>
<comment type="caution">
    <text evidence="1">The sequence shown here is derived from an EMBL/GenBank/DDBJ whole genome shotgun (WGS) entry which is preliminary data.</text>
</comment>
<reference evidence="2" key="2">
    <citation type="submission" date="2022-03" db="EMBL/GenBank/DDBJ databases">
        <title>Genome Encyclopedia of Bacteria and Archaea VI: Functional Genomics of Type Strains.</title>
        <authorList>
            <person name="Whitman W."/>
        </authorList>
    </citation>
    <scope>NUCLEOTIDE SEQUENCE</scope>
    <source>
        <strain evidence="2">HSC-15S17</strain>
    </source>
</reference>
<evidence type="ECO:0000313" key="4">
    <source>
        <dbReference type="Proteomes" id="UP001162889"/>
    </source>
</evidence>
<dbReference type="AlphaFoldDB" id="A0AA41L4V9"/>
<gene>
    <name evidence="1" type="ORF">KVP70_10985</name>
    <name evidence="2" type="ORF">L1274_001981</name>
</gene>
<dbReference type="Proteomes" id="UP001162889">
    <property type="component" value="Unassembled WGS sequence"/>
</dbReference>
<dbReference type="RefSeq" id="WP_217942580.1">
    <property type="nucleotide sequence ID" value="NZ_JAHTGR010000005.1"/>
</dbReference>
<reference evidence="1" key="1">
    <citation type="submission" date="2021-07" db="EMBL/GenBank/DDBJ databases">
        <title>Characterization of violacein-producing bacteria and related species.</title>
        <authorList>
            <person name="Wilson H.S."/>
            <person name="De Leon M.E."/>
        </authorList>
    </citation>
    <scope>NUCLEOTIDE SEQUENCE</scope>
    <source>
        <strain evidence="1">HSC-15S17</strain>
    </source>
</reference>